<dbReference type="Proteomes" id="UP000467240">
    <property type="component" value="Unassembled WGS sequence"/>
</dbReference>
<keyword evidence="11" id="KW-1185">Reference proteome</keyword>
<evidence type="ECO:0000256" key="1">
    <source>
        <dbReference type="ARBA" id="ARBA00004985"/>
    </source>
</evidence>
<comment type="pathway">
    <text evidence="1 7">Amino-acid biosynthesis; L-proline biosynthesis; L-glutamate 5-semialdehyde from L-glutamate: step 2/2.</text>
</comment>
<dbReference type="InterPro" id="IPR015590">
    <property type="entry name" value="Aldehyde_DH_dom"/>
</dbReference>
<keyword evidence="5 7" id="KW-0560">Oxidoreductase</keyword>
<comment type="subcellular location">
    <subcellularLocation>
        <location evidence="7">Cytoplasm</location>
    </subcellularLocation>
</comment>
<evidence type="ECO:0000313" key="11">
    <source>
        <dbReference type="Proteomes" id="UP000467240"/>
    </source>
</evidence>
<dbReference type="PROSITE" id="PS01223">
    <property type="entry name" value="PROA"/>
    <property type="match status" value="1"/>
</dbReference>
<keyword evidence="2 7" id="KW-0028">Amino-acid biosynthesis</keyword>
<evidence type="ECO:0000256" key="3">
    <source>
        <dbReference type="ARBA" id="ARBA00022650"/>
    </source>
</evidence>
<dbReference type="EMBL" id="WBJZ01000009">
    <property type="protein sequence ID" value="KAB1657221.1"/>
    <property type="molecule type" value="Genomic_DNA"/>
</dbReference>
<comment type="catalytic activity">
    <reaction evidence="6 7">
        <text>L-glutamate 5-semialdehyde + phosphate + NADP(+) = L-glutamyl 5-phosphate + NADPH + H(+)</text>
        <dbReference type="Rhea" id="RHEA:19541"/>
        <dbReference type="ChEBI" id="CHEBI:15378"/>
        <dbReference type="ChEBI" id="CHEBI:43474"/>
        <dbReference type="ChEBI" id="CHEBI:57783"/>
        <dbReference type="ChEBI" id="CHEBI:58066"/>
        <dbReference type="ChEBI" id="CHEBI:58274"/>
        <dbReference type="ChEBI" id="CHEBI:58349"/>
        <dbReference type="EC" id="1.2.1.41"/>
    </reaction>
</comment>
<dbReference type="PANTHER" id="PTHR11063">
    <property type="entry name" value="GLUTAMATE SEMIALDEHYDE DEHYDROGENASE"/>
    <property type="match status" value="1"/>
</dbReference>
<dbReference type="EMBL" id="WBJZ01000023">
    <property type="protein sequence ID" value="KAB1653415.1"/>
    <property type="molecule type" value="Genomic_DNA"/>
</dbReference>
<dbReference type="PANTHER" id="PTHR11063:SF8">
    <property type="entry name" value="DELTA-1-PYRROLINE-5-CARBOXYLATE SYNTHASE"/>
    <property type="match status" value="1"/>
</dbReference>
<feature type="domain" description="Aldehyde dehydrogenase" evidence="8">
    <location>
        <begin position="33"/>
        <end position="319"/>
    </location>
</feature>
<dbReference type="GO" id="GO:0004350">
    <property type="term" value="F:glutamate-5-semialdehyde dehydrogenase activity"/>
    <property type="evidence" value="ECO:0007669"/>
    <property type="project" value="UniProtKB-UniRule"/>
</dbReference>
<dbReference type="OrthoDB" id="9809970at2"/>
<dbReference type="HAMAP" id="MF_00412">
    <property type="entry name" value="ProA"/>
    <property type="match status" value="1"/>
</dbReference>
<dbReference type="NCBIfam" id="NF001221">
    <property type="entry name" value="PRK00197.1"/>
    <property type="match status" value="1"/>
</dbReference>
<dbReference type="InterPro" id="IPR016163">
    <property type="entry name" value="Ald_DH_C"/>
</dbReference>
<accession>A0A7J5BTH9</accession>
<dbReference type="GO" id="GO:0005737">
    <property type="term" value="C:cytoplasm"/>
    <property type="evidence" value="ECO:0007669"/>
    <property type="project" value="UniProtKB-SubCell"/>
</dbReference>
<keyword evidence="4 7" id="KW-0521">NADP</keyword>
<evidence type="ECO:0000259" key="8">
    <source>
        <dbReference type="Pfam" id="PF00171"/>
    </source>
</evidence>
<proteinExistence type="inferred from homology"/>
<dbReference type="Gene3D" id="3.40.605.10">
    <property type="entry name" value="Aldehyde Dehydrogenase, Chain A, domain 1"/>
    <property type="match status" value="1"/>
</dbReference>
<protein>
    <recommendedName>
        <fullName evidence="7">Gamma-glutamyl phosphate reductase</fullName>
        <shortName evidence="7">GPR</shortName>
        <ecNumber evidence="7">1.2.1.41</ecNumber>
    </recommendedName>
    <alternativeName>
        <fullName evidence="7">Glutamate-5-semialdehyde dehydrogenase</fullName>
    </alternativeName>
    <alternativeName>
        <fullName evidence="7">Glutamyl-gamma-semialdehyde dehydrogenase</fullName>
        <shortName evidence="7">GSA dehydrogenase</shortName>
    </alternativeName>
</protein>
<dbReference type="UniPathway" id="UPA00098">
    <property type="reaction ID" value="UER00360"/>
</dbReference>
<evidence type="ECO:0000256" key="5">
    <source>
        <dbReference type="ARBA" id="ARBA00023002"/>
    </source>
</evidence>
<reference evidence="10 11" key="1">
    <citation type="submission" date="2019-09" db="EMBL/GenBank/DDBJ databases">
        <title>Phylogeny of genus Pseudoclavibacter and closely related genus.</title>
        <authorList>
            <person name="Li Y."/>
        </authorList>
    </citation>
    <scope>NUCLEOTIDE SEQUENCE [LARGE SCALE GENOMIC DNA]</scope>
    <source>
        <strain evidence="10 11">DSM 23821</strain>
    </source>
</reference>
<dbReference type="GO" id="GO:0050661">
    <property type="term" value="F:NADP binding"/>
    <property type="evidence" value="ECO:0007669"/>
    <property type="project" value="InterPro"/>
</dbReference>
<dbReference type="AlphaFoldDB" id="A0A7J5BTH9"/>
<evidence type="ECO:0000313" key="9">
    <source>
        <dbReference type="EMBL" id="KAB1653415.1"/>
    </source>
</evidence>
<dbReference type="Gene3D" id="3.40.309.10">
    <property type="entry name" value="Aldehyde Dehydrogenase, Chain A, domain 2"/>
    <property type="match status" value="1"/>
</dbReference>
<sequence length="444" mass="46136">MTLSCDAVTQGQTDLDREAIVPEPPVGDVTQAVLEVARRAKLAARSLANATRATKDAALVAMADALVASADEIVAANALDLERGRDGGMAAGLLDRLALDPARIASIADALRTVAGLPDPVGEVVRGSTLPNGLRLRQIRVPMGVVGMIYEARPNVTVDATGLAIKSGNAVVLRGGSAAQSGNEVIVRVLGRALESLDLPADLVQSIDAYGRPGAVALMHARGLVDVLVPRGGADLIRTVVRESTVPVIETGVGNCHVYVDATADLEAALPIVLNAKTQRVGVCNAAETLLVHEAVADAFLPTALAALAAAEVTVHGDERTVAAGDGVLVATETDWETEYLAPEIAVRVVADLDEAIDHIRTYSSGHTEAILTRDLPSSERFAAEIDSAAIMINASTRFTDGGEFGLGAELGISTQKLHARGPMGLGELTTTKWIVNGDNHIRP</sequence>
<dbReference type="FunFam" id="3.40.309.10:FF:000006">
    <property type="entry name" value="Gamma-glutamyl phosphate reductase"/>
    <property type="match status" value="1"/>
</dbReference>
<keyword evidence="3 7" id="KW-0641">Proline biosynthesis</keyword>
<evidence type="ECO:0000256" key="4">
    <source>
        <dbReference type="ARBA" id="ARBA00022857"/>
    </source>
</evidence>
<dbReference type="EC" id="1.2.1.41" evidence="7"/>
<dbReference type="RefSeq" id="WP_158040391.1">
    <property type="nucleotide sequence ID" value="NZ_JACCFV010000001.1"/>
</dbReference>
<evidence type="ECO:0000256" key="6">
    <source>
        <dbReference type="ARBA" id="ARBA00049024"/>
    </source>
</evidence>
<dbReference type="CDD" id="cd07079">
    <property type="entry name" value="ALDH_F18-19_ProA-GPR"/>
    <property type="match status" value="1"/>
</dbReference>
<dbReference type="GO" id="GO:0055129">
    <property type="term" value="P:L-proline biosynthetic process"/>
    <property type="evidence" value="ECO:0007669"/>
    <property type="project" value="UniProtKB-UniRule"/>
</dbReference>
<dbReference type="InterPro" id="IPR016162">
    <property type="entry name" value="Ald_DH_N"/>
</dbReference>
<comment type="similarity">
    <text evidence="7">Belongs to the gamma-glutamyl phosphate reductase family.</text>
</comment>
<dbReference type="SUPFAM" id="SSF53720">
    <property type="entry name" value="ALDH-like"/>
    <property type="match status" value="1"/>
</dbReference>
<gene>
    <name evidence="7" type="primary">proA</name>
    <name evidence="10" type="ORF">F8O01_08165</name>
    <name evidence="9" type="ORF">F8O01_15180</name>
</gene>
<organism evidence="10 11">
    <name type="scientific">Pseudoclavibacter chungangensis</name>
    <dbReference type="NCBI Taxonomy" id="587635"/>
    <lineage>
        <taxon>Bacteria</taxon>
        <taxon>Bacillati</taxon>
        <taxon>Actinomycetota</taxon>
        <taxon>Actinomycetes</taxon>
        <taxon>Micrococcales</taxon>
        <taxon>Microbacteriaceae</taxon>
        <taxon>Pseudoclavibacter</taxon>
    </lineage>
</organism>
<dbReference type="Pfam" id="PF00171">
    <property type="entry name" value="Aldedh"/>
    <property type="match status" value="1"/>
</dbReference>
<dbReference type="InterPro" id="IPR012134">
    <property type="entry name" value="Glu-5-SA_DH"/>
</dbReference>
<dbReference type="InterPro" id="IPR016161">
    <property type="entry name" value="Ald_DH/histidinol_DH"/>
</dbReference>
<evidence type="ECO:0000256" key="2">
    <source>
        <dbReference type="ARBA" id="ARBA00022605"/>
    </source>
</evidence>
<evidence type="ECO:0000256" key="7">
    <source>
        <dbReference type="HAMAP-Rule" id="MF_00412"/>
    </source>
</evidence>
<dbReference type="PIRSF" id="PIRSF000151">
    <property type="entry name" value="GPR"/>
    <property type="match status" value="1"/>
</dbReference>
<evidence type="ECO:0000313" key="10">
    <source>
        <dbReference type="EMBL" id="KAB1657221.1"/>
    </source>
</evidence>
<dbReference type="NCBIfam" id="TIGR00407">
    <property type="entry name" value="proA"/>
    <property type="match status" value="1"/>
</dbReference>
<keyword evidence="7" id="KW-0963">Cytoplasm</keyword>
<comment type="caution">
    <text evidence="10">The sequence shown here is derived from an EMBL/GenBank/DDBJ whole genome shotgun (WGS) entry which is preliminary data.</text>
</comment>
<dbReference type="InterPro" id="IPR000965">
    <property type="entry name" value="GPR_dom"/>
</dbReference>
<name>A0A7J5BTH9_9MICO</name>
<dbReference type="InterPro" id="IPR020593">
    <property type="entry name" value="G-glutamylP_reductase_CS"/>
</dbReference>
<comment type="function">
    <text evidence="7">Catalyzes the NADPH-dependent reduction of L-glutamate 5-phosphate into L-glutamate 5-semialdehyde and phosphate. The product spontaneously undergoes cyclization to form 1-pyrroline-5-carboxylate.</text>
</comment>